<dbReference type="Proteomes" id="UP000190831">
    <property type="component" value="Chromosome E"/>
</dbReference>
<dbReference type="InterPro" id="IPR014756">
    <property type="entry name" value="Ig_E-set"/>
</dbReference>
<dbReference type="GO" id="GO:0070086">
    <property type="term" value="P:ubiquitin-dependent endocytosis"/>
    <property type="evidence" value="ECO:0007669"/>
    <property type="project" value="TreeGrafter"/>
</dbReference>
<dbReference type="STRING" id="4955.A0A1G4MDG4"/>
<protein>
    <submittedName>
        <fullName evidence="2">LAFE_0E07866g1_1</fullName>
    </submittedName>
</protein>
<dbReference type="Gene3D" id="2.60.40.640">
    <property type="match status" value="1"/>
</dbReference>
<feature type="domain" description="Arrestin-like N-terminal" evidence="1">
    <location>
        <begin position="16"/>
        <end position="119"/>
    </location>
</feature>
<dbReference type="SUPFAM" id="SSF81296">
    <property type="entry name" value="E set domains"/>
    <property type="match status" value="1"/>
</dbReference>
<evidence type="ECO:0000313" key="3">
    <source>
        <dbReference type="Proteomes" id="UP000190831"/>
    </source>
</evidence>
<dbReference type="GO" id="GO:0031625">
    <property type="term" value="F:ubiquitin protein ligase binding"/>
    <property type="evidence" value="ECO:0007669"/>
    <property type="project" value="TreeGrafter"/>
</dbReference>
<reference evidence="3" key="1">
    <citation type="submission" date="2016-03" db="EMBL/GenBank/DDBJ databases">
        <authorList>
            <person name="Devillers H."/>
        </authorList>
    </citation>
    <scope>NUCLEOTIDE SEQUENCE [LARGE SCALE GENOMIC DNA]</scope>
</reference>
<dbReference type="GO" id="GO:0005829">
    <property type="term" value="C:cytosol"/>
    <property type="evidence" value="ECO:0007669"/>
    <property type="project" value="TreeGrafter"/>
</dbReference>
<dbReference type="InterPro" id="IPR011021">
    <property type="entry name" value="Arrestin-like_N"/>
</dbReference>
<dbReference type="PANTHER" id="PTHR11188">
    <property type="entry name" value="ARRESTIN DOMAIN CONTAINING PROTEIN"/>
    <property type="match status" value="1"/>
</dbReference>
<proteinExistence type="predicted"/>
<dbReference type="CDD" id="cd22952">
    <property type="entry name" value="ART10-like"/>
    <property type="match status" value="1"/>
</dbReference>
<gene>
    <name evidence="2" type="ORF">LAFE_0E07866G</name>
</gene>
<dbReference type="Pfam" id="PF00339">
    <property type="entry name" value="Arrestin_N"/>
    <property type="match status" value="1"/>
</dbReference>
<keyword evidence="3" id="KW-1185">Reference proteome</keyword>
<sequence length="430" mass="48845">MTPKAEIKLNQPLNGKYYTTNEPITGALLVKSDKAMCIQKIELTLRGIAQTLVRQERSDYQYTMNAGFPLRSCHVLVDNKLTLFPPANVSKAISEPDKAFTLAKGSHEYPFQFLVPYQPRCMTDHGAATSGFNCNEEDARIPPSFNTDSAQQELDNVEAYYYKMGTIHYYFKAQIFMGKSKFRLKPFNPMVEAYKMIEFIPESMEEGNQAVNVDTSCGPTDKFVSETDLKLRGDVSAWVEVRAKSLNRVHRMDYLFKPGCRRFDRIYLMFTDVPASSNSIKVTKLKLVLQEVLDYLSNGLINSIQGKIPLIEVPLDITLDPSELKVLKNGTVEWPLSIAKTEPLCSYRFNEDDMKYKGNGLYSFMCCNIRRSFKFLLKVTVEINGVAQEVEVSASSTKIDRKLAIEQEQLPRYEPDDVPPEYGHTIASDN</sequence>
<organism evidence="2 3">
    <name type="scientific">Lachancea fermentati</name>
    <name type="common">Zygosaccharomyces fermentati</name>
    <dbReference type="NCBI Taxonomy" id="4955"/>
    <lineage>
        <taxon>Eukaryota</taxon>
        <taxon>Fungi</taxon>
        <taxon>Dikarya</taxon>
        <taxon>Ascomycota</taxon>
        <taxon>Saccharomycotina</taxon>
        <taxon>Saccharomycetes</taxon>
        <taxon>Saccharomycetales</taxon>
        <taxon>Saccharomycetaceae</taxon>
        <taxon>Lachancea</taxon>
    </lineage>
</organism>
<dbReference type="EMBL" id="LT598488">
    <property type="protein sequence ID" value="SCW01815.1"/>
    <property type="molecule type" value="Genomic_DNA"/>
</dbReference>
<evidence type="ECO:0000313" key="2">
    <source>
        <dbReference type="EMBL" id="SCW01815.1"/>
    </source>
</evidence>
<dbReference type="OrthoDB" id="3365616at2759"/>
<accession>A0A1G4MDG4</accession>
<dbReference type="OMA" id="AYEVINF"/>
<dbReference type="InterPro" id="IPR014752">
    <property type="entry name" value="Arrestin-like_C"/>
</dbReference>
<dbReference type="GO" id="GO:0030674">
    <property type="term" value="F:protein-macromolecule adaptor activity"/>
    <property type="evidence" value="ECO:0007669"/>
    <property type="project" value="TreeGrafter"/>
</dbReference>
<evidence type="ECO:0000259" key="1">
    <source>
        <dbReference type="Pfam" id="PF00339"/>
    </source>
</evidence>
<name>A0A1G4MDG4_LACFM</name>
<dbReference type="PANTHER" id="PTHR11188:SF174">
    <property type="entry name" value="ARRESTIN-RELATED TRAFFICKING ADAPTER 10-RELATED"/>
    <property type="match status" value="1"/>
</dbReference>
<dbReference type="InterPro" id="IPR050357">
    <property type="entry name" value="Arrestin_domain-protein"/>
</dbReference>
<dbReference type="AlphaFoldDB" id="A0A1G4MDG4"/>